<dbReference type="PANTHER" id="PTHR10037">
    <property type="entry name" value="VOLTAGE-GATED CATION CHANNEL CALCIUM AND SODIUM"/>
    <property type="match status" value="1"/>
</dbReference>
<reference evidence="7" key="1">
    <citation type="submission" date="2022-10" db="EMBL/GenBank/DDBJ databases">
        <authorList>
            <person name="Chen Y."/>
            <person name="Dougan E. K."/>
            <person name="Chan C."/>
            <person name="Rhodes N."/>
            <person name="Thang M."/>
        </authorList>
    </citation>
    <scope>NUCLEOTIDE SEQUENCE</scope>
</reference>
<evidence type="ECO:0000313" key="9">
    <source>
        <dbReference type="Proteomes" id="UP001152797"/>
    </source>
</evidence>
<dbReference type="GO" id="GO:0001518">
    <property type="term" value="C:voltage-gated sodium channel complex"/>
    <property type="evidence" value="ECO:0007669"/>
    <property type="project" value="TreeGrafter"/>
</dbReference>
<feature type="transmembrane region" description="Helical" evidence="5">
    <location>
        <begin position="198"/>
        <end position="218"/>
    </location>
</feature>
<evidence type="ECO:0000256" key="1">
    <source>
        <dbReference type="ARBA" id="ARBA00004141"/>
    </source>
</evidence>
<keyword evidence="2 5" id="KW-0812">Transmembrane</keyword>
<evidence type="ECO:0000313" key="8">
    <source>
        <dbReference type="EMBL" id="CAL4765710.1"/>
    </source>
</evidence>
<feature type="transmembrane region" description="Helical" evidence="5">
    <location>
        <begin position="59"/>
        <end position="79"/>
    </location>
</feature>
<dbReference type="Proteomes" id="UP001152797">
    <property type="component" value="Unassembled WGS sequence"/>
</dbReference>
<evidence type="ECO:0000256" key="2">
    <source>
        <dbReference type="ARBA" id="ARBA00022692"/>
    </source>
</evidence>
<dbReference type="EMBL" id="CAMXCT030000408">
    <property type="protein sequence ID" value="CAL4765710.1"/>
    <property type="molecule type" value="Genomic_DNA"/>
</dbReference>
<dbReference type="Gene3D" id="1.10.287.70">
    <property type="match status" value="1"/>
</dbReference>
<dbReference type="EMBL" id="CAMXCT020000408">
    <property type="protein sequence ID" value="CAL1131773.1"/>
    <property type="molecule type" value="Genomic_DNA"/>
</dbReference>
<evidence type="ECO:0000313" key="7">
    <source>
        <dbReference type="EMBL" id="CAI3978398.1"/>
    </source>
</evidence>
<accession>A0A9P1BTZ9</accession>
<sequence>MGIEVDLAASTDAPLPDWFGILNLVLVIFFVAELCLKFAAFGCATFWFGTDWAWNSFDFLVIALSVLDIVLEFSLRASVSTGQVRVFRVLRIFRYVRSIRVVRLFRYISALQVLTLSILGTMSSLAWTLALLILIIYSFGVVLTEIVFQHCGQLSNCPEDLTSHWANLRLSMLSLFMAISQGLNWEDLLTPLLNVSEVAAVLLILYVIMTIFAILNVVNRCVLQHCH</sequence>
<protein>
    <submittedName>
        <fullName evidence="8">Cation channel sperm-associated protein 1 (CatSper1)</fullName>
    </submittedName>
</protein>
<comment type="subcellular location">
    <subcellularLocation>
        <location evidence="1">Membrane</location>
        <topology evidence="1">Multi-pass membrane protein</topology>
    </subcellularLocation>
</comment>
<reference evidence="8 9" key="2">
    <citation type="submission" date="2024-05" db="EMBL/GenBank/DDBJ databases">
        <authorList>
            <person name="Chen Y."/>
            <person name="Shah S."/>
            <person name="Dougan E. K."/>
            <person name="Thang M."/>
            <person name="Chan C."/>
        </authorList>
    </citation>
    <scope>NUCLEOTIDE SEQUENCE [LARGE SCALE GENOMIC DNA]</scope>
</reference>
<dbReference type="SUPFAM" id="SSF81324">
    <property type="entry name" value="Voltage-gated potassium channels"/>
    <property type="match status" value="1"/>
</dbReference>
<dbReference type="InterPro" id="IPR027359">
    <property type="entry name" value="Volt_channel_dom_sf"/>
</dbReference>
<dbReference type="Pfam" id="PF00520">
    <property type="entry name" value="Ion_trans"/>
    <property type="match status" value="1"/>
</dbReference>
<feature type="transmembrane region" description="Helical" evidence="5">
    <location>
        <begin position="125"/>
        <end position="148"/>
    </location>
</feature>
<dbReference type="PANTHER" id="PTHR10037:SF62">
    <property type="entry name" value="SODIUM CHANNEL PROTEIN 60E"/>
    <property type="match status" value="1"/>
</dbReference>
<dbReference type="GO" id="GO:0005248">
    <property type="term" value="F:voltage-gated sodium channel activity"/>
    <property type="evidence" value="ECO:0007669"/>
    <property type="project" value="TreeGrafter"/>
</dbReference>
<evidence type="ECO:0000256" key="4">
    <source>
        <dbReference type="ARBA" id="ARBA00023136"/>
    </source>
</evidence>
<organism evidence="7">
    <name type="scientific">Cladocopium goreaui</name>
    <dbReference type="NCBI Taxonomy" id="2562237"/>
    <lineage>
        <taxon>Eukaryota</taxon>
        <taxon>Sar</taxon>
        <taxon>Alveolata</taxon>
        <taxon>Dinophyceae</taxon>
        <taxon>Suessiales</taxon>
        <taxon>Symbiodiniaceae</taxon>
        <taxon>Cladocopium</taxon>
    </lineage>
</organism>
<comment type="caution">
    <text evidence="7">The sequence shown here is derived from an EMBL/GenBank/DDBJ whole genome shotgun (WGS) entry which is preliminary data.</text>
</comment>
<dbReference type="InterPro" id="IPR005821">
    <property type="entry name" value="Ion_trans_dom"/>
</dbReference>
<feature type="transmembrane region" description="Helical" evidence="5">
    <location>
        <begin position="100"/>
        <end position="119"/>
    </location>
</feature>
<evidence type="ECO:0000256" key="3">
    <source>
        <dbReference type="ARBA" id="ARBA00022989"/>
    </source>
</evidence>
<feature type="transmembrane region" description="Helical" evidence="5">
    <location>
        <begin position="21"/>
        <end position="47"/>
    </location>
</feature>
<dbReference type="OrthoDB" id="431647at2759"/>
<proteinExistence type="predicted"/>
<evidence type="ECO:0000259" key="6">
    <source>
        <dbReference type="Pfam" id="PF00520"/>
    </source>
</evidence>
<evidence type="ECO:0000256" key="5">
    <source>
        <dbReference type="SAM" id="Phobius"/>
    </source>
</evidence>
<feature type="domain" description="Ion transport" evidence="6">
    <location>
        <begin position="17"/>
        <end position="217"/>
    </location>
</feature>
<dbReference type="AlphaFoldDB" id="A0A9P1BTZ9"/>
<feature type="transmembrane region" description="Helical" evidence="5">
    <location>
        <begin position="168"/>
        <end position="186"/>
    </location>
</feature>
<keyword evidence="3 5" id="KW-1133">Transmembrane helix</keyword>
<dbReference type="InterPro" id="IPR043203">
    <property type="entry name" value="VGCC_Ca_Na"/>
</dbReference>
<keyword evidence="4 5" id="KW-0472">Membrane</keyword>
<dbReference type="EMBL" id="CAMXCT010000408">
    <property type="protein sequence ID" value="CAI3978398.1"/>
    <property type="molecule type" value="Genomic_DNA"/>
</dbReference>
<keyword evidence="9" id="KW-1185">Reference proteome</keyword>
<dbReference type="Gene3D" id="1.20.120.350">
    <property type="entry name" value="Voltage-gated potassium channels. Chain C"/>
    <property type="match status" value="1"/>
</dbReference>
<gene>
    <name evidence="7" type="ORF">C1SCF055_LOCUS6451</name>
</gene>
<name>A0A9P1BTZ9_9DINO</name>